<dbReference type="WBParaSite" id="L893_g30057.t1">
    <property type="protein sequence ID" value="L893_g30057.t1"/>
    <property type="gene ID" value="L893_g30057"/>
</dbReference>
<sequence length="110" mass="12484">MRCFGDRPYQGFPVKNPPERLRESGHYDAFLQPANRTQLGDDENHLSLLVCVSPESTILLIKFCFASKTRRVQPRKAKTKGVFEPKWLTQCNTAFPEGFPRPFGSGIPLC</sequence>
<accession>A0A1I7ZUJ1</accession>
<dbReference type="Proteomes" id="UP000095287">
    <property type="component" value="Unplaced"/>
</dbReference>
<protein>
    <submittedName>
        <fullName evidence="2">DDE Tnp4 domain-containing protein</fullName>
    </submittedName>
</protein>
<organism evidence="1 2">
    <name type="scientific">Steinernema glaseri</name>
    <dbReference type="NCBI Taxonomy" id="37863"/>
    <lineage>
        <taxon>Eukaryota</taxon>
        <taxon>Metazoa</taxon>
        <taxon>Ecdysozoa</taxon>
        <taxon>Nematoda</taxon>
        <taxon>Chromadorea</taxon>
        <taxon>Rhabditida</taxon>
        <taxon>Tylenchina</taxon>
        <taxon>Panagrolaimomorpha</taxon>
        <taxon>Strongyloidoidea</taxon>
        <taxon>Steinernematidae</taxon>
        <taxon>Steinernema</taxon>
    </lineage>
</organism>
<reference evidence="2" key="1">
    <citation type="submission" date="2016-11" db="UniProtKB">
        <authorList>
            <consortium name="WormBaseParasite"/>
        </authorList>
    </citation>
    <scope>IDENTIFICATION</scope>
</reference>
<dbReference type="AlphaFoldDB" id="A0A1I7ZUJ1"/>
<evidence type="ECO:0000313" key="1">
    <source>
        <dbReference type="Proteomes" id="UP000095287"/>
    </source>
</evidence>
<keyword evidence="1" id="KW-1185">Reference proteome</keyword>
<evidence type="ECO:0000313" key="2">
    <source>
        <dbReference type="WBParaSite" id="L893_g30057.t1"/>
    </source>
</evidence>
<proteinExistence type="predicted"/>
<name>A0A1I7ZUJ1_9BILA</name>